<feature type="compositionally biased region" description="Pro residues" evidence="1">
    <location>
        <begin position="469"/>
        <end position="497"/>
    </location>
</feature>
<dbReference type="InterPro" id="IPR008756">
    <property type="entry name" value="Peptidase_M56"/>
</dbReference>
<feature type="transmembrane region" description="Helical" evidence="2">
    <location>
        <begin position="118"/>
        <end position="140"/>
    </location>
</feature>
<dbReference type="KEGG" id="pact:CA264_16705"/>
<dbReference type="Proteomes" id="UP000266292">
    <property type="component" value="Chromosome"/>
</dbReference>
<name>A0A1X9YVL8_9BACT</name>
<feature type="region of interest" description="Disordered" evidence="1">
    <location>
        <begin position="457"/>
        <end position="507"/>
    </location>
</feature>
<feature type="transmembrane region" description="Helical" evidence="2">
    <location>
        <begin position="50"/>
        <end position="72"/>
    </location>
</feature>
<dbReference type="PANTHER" id="PTHR34978">
    <property type="entry name" value="POSSIBLE SENSOR-TRANSDUCER PROTEIN BLAR"/>
    <property type="match status" value="1"/>
</dbReference>
<dbReference type="Gene3D" id="3.30.2010.10">
    <property type="entry name" value="Metalloproteases ('zincins'), catalytic domain"/>
    <property type="match status" value="1"/>
</dbReference>
<feature type="domain" description="Peptidase M56" evidence="3">
    <location>
        <begin position="30"/>
        <end position="307"/>
    </location>
</feature>
<evidence type="ECO:0000313" key="4">
    <source>
        <dbReference type="EMBL" id="ARS36935.1"/>
    </source>
</evidence>
<feature type="region of interest" description="Disordered" evidence="1">
    <location>
        <begin position="572"/>
        <end position="611"/>
    </location>
</feature>
<dbReference type="STRING" id="709015.GCA_000472485_03373"/>
<dbReference type="Pfam" id="PF05569">
    <property type="entry name" value="Peptidase_M56"/>
    <property type="match status" value="1"/>
</dbReference>
<evidence type="ECO:0000256" key="2">
    <source>
        <dbReference type="SAM" id="Phobius"/>
    </source>
</evidence>
<dbReference type="CDD" id="cd07341">
    <property type="entry name" value="M56_BlaR1_MecR1_like"/>
    <property type="match status" value="1"/>
</dbReference>
<feature type="transmembrane region" description="Helical" evidence="2">
    <location>
        <begin position="20"/>
        <end position="41"/>
    </location>
</feature>
<protein>
    <recommendedName>
        <fullName evidence="3">Peptidase M56 domain-containing protein</fullName>
    </recommendedName>
</protein>
<evidence type="ECO:0000313" key="5">
    <source>
        <dbReference type="Proteomes" id="UP000266292"/>
    </source>
</evidence>
<gene>
    <name evidence="4" type="ORF">CA264_16705</name>
</gene>
<dbReference type="OrthoDB" id="15218at2"/>
<dbReference type="PANTHER" id="PTHR34978:SF3">
    <property type="entry name" value="SLR0241 PROTEIN"/>
    <property type="match status" value="1"/>
</dbReference>
<accession>A0A1X9YVL8</accession>
<reference evidence="5" key="1">
    <citation type="submission" date="2017-05" db="EMBL/GenBank/DDBJ databases">
        <authorList>
            <person name="Ray J."/>
            <person name="Price M."/>
            <person name="Deutschbauer A."/>
        </authorList>
    </citation>
    <scope>NUCLEOTIDE SEQUENCE [LARGE SCALE GENOMIC DNA]</scope>
    <source>
        <strain evidence="5">DSM 19842</strain>
    </source>
</reference>
<dbReference type="InterPro" id="IPR052173">
    <property type="entry name" value="Beta-lactam_resp_regulator"/>
</dbReference>
<proteinExistence type="predicted"/>
<keyword evidence="2" id="KW-1133">Transmembrane helix</keyword>
<keyword evidence="2" id="KW-0472">Membrane</keyword>
<feature type="transmembrane region" description="Helical" evidence="2">
    <location>
        <begin position="322"/>
        <end position="341"/>
    </location>
</feature>
<keyword evidence="2" id="KW-0812">Transmembrane</keyword>
<evidence type="ECO:0000256" key="1">
    <source>
        <dbReference type="SAM" id="MobiDB-lite"/>
    </source>
</evidence>
<keyword evidence="5" id="KW-1185">Reference proteome</keyword>
<dbReference type="EMBL" id="CP021235">
    <property type="protein sequence ID" value="ARS36935.1"/>
    <property type="molecule type" value="Genomic_DNA"/>
</dbReference>
<dbReference type="AlphaFoldDB" id="A0A1X9YVL8"/>
<evidence type="ECO:0000259" key="3">
    <source>
        <dbReference type="Pfam" id="PF05569"/>
    </source>
</evidence>
<dbReference type="RefSeq" id="WP_025608545.1">
    <property type="nucleotide sequence ID" value="NZ_CP021235.1"/>
</dbReference>
<sequence length="664" mass="73947">MNRLINLIPGELVNALGWTLLHALWQGAFVALILSVLLVLLHRRSAKTRYAVASAAMLAQLVLSAFTLSYYANAPVSTAKAFPAEVPGVTVEATAAAASFWADPVGVSQVYFEQHLPLLVLLWLLGMVLMAVRLIGGLAYTQRLRHYRTTALGERWQQQLDLLRRRLGVSQAVQLMESALVRVPMAIGVAKPVILLPVGAVAGLTQAQVEAVLAHELAHIFRKDYLLNLLQSVVDMLFFFHPAMWWVSGVVRAERENCCDDIAVALCGDKLTYARALTELETMRMPGASGAALAFSGQRGSLVNRIKRLVGQPLKPTFTEGFAAGLVLVVGVLVLSFGAVAGQQPLEGTVLEPLEEGSTAADTKADSEEAVAFMAQDSAGKNRNVVIITNKKGKVKQLYVDGKRIPKRDIDKYKSLVDQRLEATKNAPKANRDEVKALIEREQRALDRVERQVREERTVVQSFRGDRLPPLPPMPPVPPVPPVGAPALAPPPPPAPPAGASKKNKKAFQQLEQLEQLEQYEQQVEQHEQELEQYEQQVEQAVRALEQEAAVKRIAQDSLRQKEMKLRQEERATAMRARMEARQEEMQARRAEMEARREEMEARRRDHAKQMDEMKAEMVKDGLIDSNSSNLNVRINNGELFINDKKQPKKVYDKYKKWMAPDSK</sequence>
<organism evidence="4 5">
    <name type="scientific">Pontibacter actiniarum</name>
    <dbReference type="NCBI Taxonomy" id="323450"/>
    <lineage>
        <taxon>Bacteria</taxon>
        <taxon>Pseudomonadati</taxon>
        <taxon>Bacteroidota</taxon>
        <taxon>Cytophagia</taxon>
        <taxon>Cytophagales</taxon>
        <taxon>Hymenobacteraceae</taxon>
        <taxon>Pontibacter</taxon>
    </lineage>
</organism>